<feature type="domain" description="PH" evidence="9">
    <location>
        <begin position="920"/>
        <end position="1026"/>
    </location>
</feature>
<dbReference type="Gene3D" id="2.30.30.40">
    <property type="entry name" value="SH3 Domains"/>
    <property type="match status" value="1"/>
</dbReference>
<dbReference type="CDD" id="cd01224">
    <property type="entry name" value="PH_Collybistin_ASEF"/>
    <property type="match status" value="1"/>
</dbReference>
<evidence type="ECO:0000313" key="11">
    <source>
        <dbReference type="EMBL" id="WAR28139.1"/>
    </source>
</evidence>
<dbReference type="InterPro" id="IPR001331">
    <property type="entry name" value="GDS_CDC24_CS"/>
</dbReference>
<proteinExistence type="predicted"/>
<evidence type="ECO:0000256" key="2">
    <source>
        <dbReference type="ARBA" id="ARBA00022443"/>
    </source>
</evidence>
<dbReference type="SMART" id="SM00233">
    <property type="entry name" value="PH"/>
    <property type="match status" value="1"/>
</dbReference>
<evidence type="ECO:0000256" key="3">
    <source>
        <dbReference type="ARBA" id="ARBA00022490"/>
    </source>
</evidence>
<feature type="compositionally biased region" description="Polar residues" evidence="6">
    <location>
        <begin position="402"/>
        <end position="412"/>
    </location>
</feature>
<dbReference type="PROSITE" id="PS50003">
    <property type="entry name" value="PH_DOMAIN"/>
    <property type="match status" value="1"/>
</dbReference>
<organism evidence="11 12">
    <name type="scientific">Mya arenaria</name>
    <name type="common">Soft-shell clam</name>
    <dbReference type="NCBI Taxonomy" id="6604"/>
    <lineage>
        <taxon>Eukaryota</taxon>
        <taxon>Metazoa</taxon>
        <taxon>Spiralia</taxon>
        <taxon>Lophotrochozoa</taxon>
        <taxon>Mollusca</taxon>
        <taxon>Bivalvia</taxon>
        <taxon>Autobranchia</taxon>
        <taxon>Heteroconchia</taxon>
        <taxon>Euheterodonta</taxon>
        <taxon>Imparidentia</taxon>
        <taxon>Neoheterodontei</taxon>
        <taxon>Myida</taxon>
        <taxon>Myoidea</taxon>
        <taxon>Myidae</taxon>
        <taxon>Mya</taxon>
    </lineage>
</organism>
<evidence type="ECO:0000256" key="7">
    <source>
        <dbReference type="SAM" id="Phobius"/>
    </source>
</evidence>
<keyword evidence="3" id="KW-0963">Cytoplasm</keyword>
<dbReference type="Gene3D" id="1.20.900.10">
    <property type="entry name" value="Dbl homology (DH) domain"/>
    <property type="match status" value="1"/>
</dbReference>
<evidence type="ECO:0000256" key="5">
    <source>
        <dbReference type="PROSITE-ProRule" id="PRU00192"/>
    </source>
</evidence>
<dbReference type="InterPro" id="IPR011993">
    <property type="entry name" value="PH-like_dom_sf"/>
</dbReference>
<dbReference type="EMBL" id="CP111026">
    <property type="protein sequence ID" value="WAR28139.1"/>
    <property type="molecule type" value="Genomic_DNA"/>
</dbReference>
<keyword evidence="7" id="KW-1133">Transmembrane helix</keyword>
<feature type="transmembrane region" description="Helical" evidence="7">
    <location>
        <begin position="7"/>
        <end position="32"/>
    </location>
</feature>
<feature type="compositionally biased region" description="Basic and acidic residues" evidence="6">
    <location>
        <begin position="372"/>
        <end position="387"/>
    </location>
</feature>
<dbReference type="Proteomes" id="UP001164746">
    <property type="component" value="Chromosome 15"/>
</dbReference>
<reference evidence="11" key="1">
    <citation type="submission" date="2022-11" db="EMBL/GenBank/DDBJ databases">
        <title>Centuries of genome instability and evolution in soft-shell clam transmissible cancer (bioRxiv).</title>
        <authorList>
            <person name="Hart S.F.M."/>
            <person name="Yonemitsu M.A."/>
            <person name="Giersch R.M."/>
            <person name="Beal B.F."/>
            <person name="Arriagada G."/>
            <person name="Davis B.W."/>
            <person name="Ostrander E.A."/>
            <person name="Goff S.P."/>
            <person name="Metzger M.J."/>
        </authorList>
    </citation>
    <scope>NUCLEOTIDE SEQUENCE</scope>
    <source>
        <strain evidence="11">MELC-2E11</strain>
        <tissue evidence="11">Siphon/mantle</tissue>
    </source>
</reference>
<keyword evidence="7" id="KW-0812">Transmembrane</keyword>
<keyword evidence="12" id="KW-1185">Reference proteome</keyword>
<dbReference type="SMART" id="SM00325">
    <property type="entry name" value="RhoGEF"/>
    <property type="match status" value="1"/>
</dbReference>
<feature type="compositionally biased region" description="Basic and acidic residues" evidence="6">
    <location>
        <begin position="203"/>
        <end position="212"/>
    </location>
</feature>
<dbReference type="InterPro" id="IPR000219">
    <property type="entry name" value="DH_dom"/>
</dbReference>
<evidence type="ECO:0000256" key="1">
    <source>
        <dbReference type="ARBA" id="ARBA00004496"/>
    </source>
</evidence>
<dbReference type="PANTHER" id="PTHR47544">
    <property type="entry name" value="RHO GUANINE NUCLEOTIDE EXCHANGE FACTOR 4"/>
    <property type="match status" value="1"/>
</dbReference>
<dbReference type="SMART" id="SM00326">
    <property type="entry name" value="SH3"/>
    <property type="match status" value="1"/>
</dbReference>
<evidence type="ECO:0000256" key="6">
    <source>
        <dbReference type="SAM" id="MobiDB-lite"/>
    </source>
</evidence>
<protein>
    <submittedName>
        <fullName evidence="11">SPT13-like protein</fullName>
    </submittedName>
</protein>
<keyword evidence="2 5" id="KW-0728">SH3 domain</keyword>
<name>A0ABY7G3N9_MYAAR</name>
<dbReference type="PROSITE" id="PS50010">
    <property type="entry name" value="DH_2"/>
    <property type="match status" value="1"/>
</dbReference>
<gene>
    <name evidence="11" type="ORF">MAR_013843</name>
</gene>
<feature type="domain" description="DH" evidence="10">
    <location>
        <begin position="687"/>
        <end position="889"/>
    </location>
</feature>
<dbReference type="SUPFAM" id="SSF48065">
    <property type="entry name" value="DBL homology domain (DH-domain)"/>
    <property type="match status" value="1"/>
</dbReference>
<evidence type="ECO:0000259" key="9">
    <source>
        <dbReference type="PROSITE" id="PS50003"/>
    </source>
</evidence>
<dbReference type="PANTHER" id="PTHR47544:SF3">
    <property type="entry name" value="RHO GUANINE NUCLEOTIDE EXCHANGE FACTOR 4 ISOFORM X1"/>
    <property type="match status" value="1"/>
</dbReference>
<dbReference type="Gene3D" id="2.30.29.30">
    <property type="entry name" value="Pleckstrin-homology domain (PH domain)/Phosphotyrosine-binding domain (PTB)"/>
    <property type="match status" value="1"/>
</dbReference>
<dbReference type="InterPro" id="IPR001849">
    <property type="entry name" value="PH_domain"/>
</dbReference>
<dbReference type="SUPFAM" id="SSF50044">
    <property type="entry name" value="SH3-domain"/>
    <property type="match status" value="1"/>
</dbReference>
<evidence type="ECO:0000313" key="12">
    <source>
        <dbReference type="Proteomes" id="UP001164746"/>
    </source>
</evidence>
<feature type="compositionally biased region" description="Polar residues" evidence="6">
    <location>
        <begin position="277"/>
        <end position="319"/>
    </location>
</feature>
<dbReference type="CDD" id="cd11828">
    <property type="entry name" value="SH3_ARHGEF9_like"/>
    <property type="match status" value="1"/>
</dbReference>
<evidence type="ECO:0000256" key="4">
    <source>
        <dbReference type="ARBA" id="ARBA00022658"/>
    </source>
</evidence>
<accession>A0ABY7G3N9</accession>
<dbReference type="PROSITE" id="PS00741">
    <property type="entry name" value="DH_1"/>
    <property type="match status" value="1"/>
</dbReference>
<keyword evidence="7" id="KW-0472">Membrane</keyword>
<evidence type="ECO:0000259" key="8">
    <source>
        <dbReference type="PROSITE" id="PS50002"/>
    </source>
</evidence>
<feature type="compositionally biased region" description="Basic residues" evidence="6">
    <location>
        <begin position="1052"/>
        <end position="1065"/>
    </location>
</feature>
<keyword evidence="4" id="KW-0344">Guanine-nucleotide releasing factor</keyword>
<dbReference type="InterPro" id="IPR001452">
    <property type="entry name" value="SH3_domain"/>
</dbReference>
<sequence>MFVSLGTWCTVLVMGVVVYVILRLGQFVVVVVDPVYVLAERLLSEIAEVEEQKDDLTSSLPHKHHHLKQQQQQQQRGREERLKGQTQLTRGHKRRSLSLPTGSLAFGDARIVYKNGHFTFETMETDENDLEQTGQTGSQGSSSNVNRPETSQEEYQRGTKYQKLSSSSLPEVKDEDVRRVMQRAKRTSSFRQAQEVGALRLSGIEEDKKNKSESSLGTASPVKTDYPATPPIAVFQDDDIDSAETPPSSPFVNREFRRRHTSADIYRSKPHPDSTETDSNCPTPTQERSVLKLSISTPSTPVHDYSSNLLNGLTPSSTRSFRDEDSMSVTSVSSATSSVQSPPTEQPNKPKTPKPSGDGSAKSLGKQRKQSFSKDRSDSGRSRKDSATRGNYDRLGIMLQTEVASSNSNDSGIQRDASLHSSSDSLKAVGEGKIQSHRDPSSSPLPDRAQRSEVGVRWADVEDSGDTTPIVMRAHRFRDRPRPQSDIEDNIQLFDELFAEVLQEFESAGSSFLSERVRAFGSEVNLQPYSSLRNLYEMRRRDLDKQKNRRMSTPHPIKSRLQRAPRRLQKQLPLVRSSSMPESLDKLHKRRKLHHLLDFHIDSHLDGSGSLSSDSDLSFDQASLQEKSLSDEEGLTYAEALWDHITMDPEELAFRAQDVIEVHDMADKDWWFGAIEDREGWFPAAFVRLRVNQEEVEEEEMEVTMVHETLLASPKLRRVSMLNKNQARTNGYIVHARKRTEMFGNERIELIFGNIETIYGFAQKFLQKLEMCFDVCPHLSEIGQCFLDNHRGFEIYSDYCNNHPSASEELKDLCRDSKYKHFFEACRLLQDLVEIPLEGFLLTPVQKICKYPLQLAELLKYTPPDHADYKKVSEALSAMRKIATLINERKRKMESIEKIAAWQQSVVDWEGPDLLECSSELIFSGELTKVNTAGWAQERSFFLFDHQLIYCKKDLLKRHVFSYKGRIDLDHCDITSVEDGKDPQYSTVVKNAWKFHETEKDKWYLVSAKSPAGKERWLKAIQDQKQRVQEDQENDFCVPDHWKQTVLNKVRSQSHIKDKHSRRPLHSQSSLHKDFKESGFSTLPRQRHHSTDKHDKKSFWSKFGGKKTKR</sequence>
<feature type="domain" description="SH3" evidence="8">
    <location>
        <begin position="633"/>
        <end position="692"/>
    </location>
</feature>
<dbReference type="SUPFAM" id="SSF50729">
    <property type="entry name" value="PH domain-like"/>
    <property type="match status" value="1"/>
</dbReference>
<dbReference type="Pfam" id="PF00018">
    <property type="entry name" value="SH3_1"/>
    <property type="match status" value="1"/>
</dbReference>
<dbReference type="Pfam" id="PF00621">
    <property type="entry name" value="RhoGEF"/>
    <property type="match status" value="1"/>
</dbReference>
<comment type="subcellular location">
    <subcellularLocation>
        <location evidence="1">Cytoplasm</location>
    </subcellularLocation>
</comment>
<feature type="compositionally biased region" description="Low complexity" evidence="6">
    <location>
        <begin position="327"/>
        <end position="343"/>
    </location>
</feature>
<feature type="region of interest" description="Disordered" evidence="6">
    <location>
        <begin position="1051"/>
        <end position="1110"/>
    </location>
</feature>
<dbReference type="InterPro" id="IPR036028">
    <property type="entry name" value="SH3-like_dom_sf"/>
</dbReference>
<dbReference type="Pfam" id="PF22697">
    <property type="entry name" value="SOS1_NGEF_PH"/>
    <property type="match status" value="1"/>
</dbReference>
<dbReference type="InterPro" id="IPR055251">
    <property type="entry name" value="SOS1_NGEF_PH"/>
</dbReference>
<dbReference type="PROSITE" id="PS50002">
    <property type="entry name" value="SH3"/>
    <property type="match status" value="1"/>
</dbReference>
<feature type="compositionally biased region" description="Low complexity" evidence="6">
    <location>
        <begin position="132"/>
        <end position="143"/>
    </location>
</feature>
<feature type="region of interest" description="Disordered" evidence="6">
    <location>
        <begin position="54"/>
        <end position="95"/>
    </location>
</feature>
<dbReference type="InterPro" id="IPR035899">
    <property type="entry name" value="DBL_dom_sf"/>
</dbReference>
<dbReference type="CDD" id="cd00160">
    <property type="entry name" value="RhoGEF"/>
    <property type="match status" value="1"/>
</dbReference>
<feature type="region of interest" description="Disordered" evidence="6">
    <location>
        <begin position="128"/>
        <end position="458"/>
    </location>
</feature>
<evidence type="ECO:0000259" key="10">
    <source>
        <dbReference type="PROSITE" id="PS50010"/>
    </source>
</evidence>